<accession>A0A9P6CPR5</accession>
<feature type="compositionally biased region" description="Polar residues" evidence="1">
    <location>
        <begin position="25"/>
        <end position="35"/>
    </location>
</feature>
<keyword evidence="4" id="KW-1185">Reference proteome</keyword>
<reference evidence="3" key="1">
    <citation type="submission" date="2020-11" db="EMBL/GenBank/DDBJ databases">
        <authorList>
            <consortium name="DOE Joint Genome Institute"/>
            <person name="Ahrendt S."/>
            <person name="Riley R."/>
            <person name="Andreopoulos W."/>
            <person name="Labutti K."/>
            <person name="Pangilinan J."/>
            <person name="Ruiz-Duenas F.J."/>
            <person name="Barrasa J.M."/>
            <person name="Sanchez-Garcia M."/>
            <person name="Camarero S."/>
            <person name="Miyauchi S."/>
            <person name="Serrano A."/>
            <person name="Linde D."/>
            <person name="Babiker R."/>
            <person name="Drula E."/>
            <person name="Ayuso-Fernandez I."/>
            <person name="Pacheco R."/>
            <person name="Padilla G."/>
            <person name="Ferreira P."/>
            <person name="Barriuso J."/>
            <person name="Kellner H."/>
            <person name="Castanera R."/>
            <person name="Alfaro M."/>
            <person name="Ramirez L."/>
            <person name="Pisabarro A.G."/>
            <person name="Kuo A."/>
            <person name="Tritt A."/>
            <person name="Lipzen A."/>
            <person name="He G."/>
            <person name="Yan M."/>
            <person name="Ng V."/>
            <person name="Cullen D."/>
            <person name="Martin F."/>
            <person name="Rosso M.-N."/>
            <person name="Henrissat B."/>
            <person name="Hibbett D."/>
            <person name="Martinez A.T."/>
            <person name="Grigoriev I.V."/>
        </authorList>
    </citation>
    <scope>NUCLEOTIDE SEQUENCE</scope>
    <source>
        <strain evidence="3">CIRM-BRFM 674</strain>
    </source>
</reference>
<dbReference type="AlphaFoldDB" id="A0A9P6CPR5"/>
<gene>
    <name evidence="3" type="ORF">BDN70DRAFT_285586</name>
</gene>
<feature type="region of interest" description="Disordered" evidence="1">
    <location>
        <begin position="1"/>
        <end position="35"/>
    </location>
</feature>
<evidence type="ECO:0000256" key="1">
    <source>
        <dbReference type="SAM" id="MobiDB-lite"/>
    </source>
</evidence>
<dbReference type="OrthoDB" id="2654851at2759"/>
<organism evidence="3 4">
    <name type="scientific">Pholiota conissans</name>
    <dbReference type="NCBI Taxonomy" id="109636"/>
    <lineage>
        <taxon>Eukaryota</taxon>
        <taxon>Fungi</taxon>
        <taxon>Dikarya</taxon>
        <taxon>Basidiomycota</taxon>
        <taxon>Agaricomycotina</taxon>
        <taxon>Agaricomycetes</taxon>
        <taxon>Agaricomycetidae</taxon>
        <taxon>Agaricales</taxon>
        <taxon>Agaricineae</taxon>
        <taxon>Strophariaceae</taxon>
        <taxon>Pholiota</taxon>
    </lineage>
</organism>
<comment type="caution">
    <text evidence="3">The sequence shown here is derived from an EMBL/GenBank/DDBJ whole genome shotgun (WGS) entry which is preliminary data.</text>
</comment>
<evidence type="ECO:0000259" key="2">
    <source>
        <dbReference type="Pfam" id="PF06985"/>
    </source>
</evidence>
<proteinExistence type="predicted"/>
<dbReference type="PANTHER" id="PTHR10622:SF10">
    <property type="entry name" value="HET DOMAIN-CONTAINING PROTEIN"/>
    <property type="match status" value="1"/>
</dbReference>
<protein>
    <recommendedName>
        <fullName evidence="2">Heterokaryon incompatibility domain-containing protein</fullName>
    </recommendedName>
</protein>
<sequence length="626" mass="70834">MLDDSNHFEWLTEDDTVPDNERHNYGQSSSAQPKTNLDLLQESISDHISNRMPIRLLRLSSTTGIDLVERAEIQEQAISAMRDLTEEDVFTRIVAHQKADLEAHKRDLQTKLSALGSSFPRGIRSSMSSVSNEGTGPELRRKLEEVERDLAYLEKKSTLSLGWYGARALESGRRNAFEELSDRYVGYAVLSHTWFLPEDKEKEVTHDDRIDAMKKWAEIRTRNGKGYQKLLNFCEVASKKHGISLFWMDTICIDKKNTAELSESIRSMYRWYSESSLCIAYLEHTTSLQDLPADPWFERGWTLQELLAPKKIKFYNKNWQPLTSYHNDKSRDAERTTGILTKISRATGISPSALLSFQPGIKDGIASKMVWAATRKTTKGEDRAYSLMGIFAVSISIAYGEGAERAFFRLVEAILTCFSNTLDVLNCAGKPIAHTIHSSRVLPSGPECYLNHDPDLRLFRIVPRKPLSLTHIGLKVRLLCVEAEIMAPKWGGTKWGTFDGDVRFLCKVSEGSPLWRENPHTFRLRGKHPVLPDQLTSNALVLGIWNFMQQDDEVVIPKRCAAFLLQVSRSQPHSSPFKFGSLSSSHIRSQSKVNTRTPIVFSIADQFSCQVGALSSHGMKLLTVYL</sequence>
<dbReference type="Proteomes" id="UP000807469">
    <property type="component" value="Unassembled WGS sequence"/>
</dbReference>
<dbReference type="Pfam" id="PF06985">
    <property type="entry name" value="HET"/>
    <property type="match status" value="1"/>
</dbReference>
<dbReference type="EMBL" id="MU155352">
    <property type="protein sequence ID" value="KAF9474981.1"/>
    <property type="molecule type" value="Genomic_DNA"/>
</dbReference>
<dbReference type="InterPro" id="IPR010730">
    <property type="entry name" value="HET"/>
</dbReference>
<evidence type="ECO:0000313" key="4">
    <source>
        <dbReference type="Proteomes" id="UP000807469"/>
    </source>
</evidence>
<feature type="domain" description="Heterokaryon incompatibility" evidence="2">
    <location>
        <begin position="187"/>
        <end position="287"/>
    </location>
</feature>
<name>A0A9P6CPR5_9AGAR</name>
<dbReference type="PANTHER" id="PTHR10622">
    <property type="entry name" value="HET DOMAIN-CONTAINING PROTEIN"/>
    <property type="match status" value="1"/>
</dbReference>
<evidence type="ECO:0000313" key="3">
    <source>
        <dbReference type="EMBL" id="KAF9474981.1"/>
    </source>
</evidence>